<dbReference type="SMART" id="SM00855">
    <property type="entry name" value="PGAM"/>
    <property type="match status" value="1"/>
</dbReference>
<protein>
    <submittedName>
        <fullName evidence="1">Histidine phosphatase family protein</fullName>
    </submittedName>
</protein>
<dbReference type="InterPro" id="IPR029033">
    <property type="entry name" value="His_PPase_superfam"/>
</dbReference>
<dbReference type="EMBL" id="JBGCUO010000001">
    <property type="protein sequence ID" value="MEY1661114.1"/>
    <property type="molecule type" value="Genomic_DNA"/>
</dbReference>
<comment type="caution">
    <text evidence="1">The sequence shown here is derived from an EMBL/GenBank/DDBJ whole genome shotgun (WGS) entry which is preliminary data.</text>
</comment>
<keyword evidence="2" id="KW-1185">Reference proteome</keyword>
<dbReference type="PANTHER" id="PTHR48100:SF1">
    <property type="entry name" value="HISTIDINE PHOSPHATASE FAMILY PROTEIN-RELATED"/>
    <property type="match status" value="1"/>
</dbReference>
<dbReference type="SUPFAM" id="SSF53254">
    <property type="entry name" value="Phosphoglycerate mutase-like"/>
    <property type="match status" value="1"/>
</dbReference>
<evidence type="ECO:0000313" key="2">
    <source>
        <dbReference type="Proteomes" id="UP001562065"/>
    </source>
</evidence>
<dbReference type="Pfam" id="PF00300">
    <property type="entry name" value="His_Phos_1"/>
    <property type="match status" value="1"/>
</dbReference>
<accession>A0ABV4AEI2</accession>
<reference evidence="1 2" key="1">
    <citation type="submission" date="2024-07" db="EMBL/GenBank/DDBJ databases">
        <authorList>
            <person name="Ren Q."/>
        </authorList>
    </citation>
    <scope>NUCLEOTIDE SEQUENCE [LARGE SCALE GENOMIC DNA]</scope>
    <source>
        <strain evidence="1 2">REN37</strain>
    </source>
</reference>
<dbReference type="RefSeq" id="WP_369454352.1">
    <property type="nucleotide sequence ID" value="NZ_JBGCUO010000001.1"/>
</dbReference>
<dbReference type="InterPro" id="IPR013078">
    <property type="entry name" value="His_Pase_superF_clade-1"/>
</dbReference>
<evidence type="ECO:0000313" key="1">
    <source>
        <dbReference type="EMBL" id="MEY1661114.1"/>
    </source>
</evidence>
<organism evidence="1 2">
    <name type="scientific">Isoalcanivorax beigongshangi</name>
    <dbReference type="NCBI Taxonomy" id="3238810"/>
    <lineage>
        <taxon>Bacteria</taxon>
        <taxon>Pseudomonadati</taxon>
        <taxon>Pseudomonadota</taxon>
        <taxon>Gammaproteobacteria</taxon>
        <taxon>Oceanospirillales</taxon>
        <taxon>Alcanivoracaceae</taxon>
        <taxon>Isoalcanivorax</taxon>
    </lineage>
</organism>
<dbReference type="Gene3D" id="3.40.50.1240">
    <property type="entry name" value="Phosphoglycerate mutase-like"/>
    <property type="match status" value="1"/>
</dbReference>
<dbReference type="CDD" id="cd07067">
    <property type="entry name" value="HP_PGM_like"/>
    <property type="match status" value="1"/>
</dbReference>
<dbReference type="Proteomes" id="UP001562065">
    <property type="component" value="Unassembled WGS sequence"/>
</dbReference>
<name>A0ABV4AEI2_9GAMM</name>
<gene>
    <name evidence="1" type="ORF">AB5I84_03010</name>
</gene>
<dbReference type="InterPro" id="IPR050275">
    <property type="entry name" value="PGM_Phosphatase"/>
</dbReference>
<dbReference type="PANTHER" id="PTHR48100">
    <property type="entry name" value="BROAD-SPECIFICITY PHOSPHATASE YOR283W-RELATED"/>
    <property type="match status" value="1"/>
</dbReference>
<proteinExistence type="predicted"/>
<sequence>MEPLPTLFDLLRHGEPQGGTKYRGHLDDPLSATGWAQMRAAVQADEPWQRIVSSPLQRCQAFARELADARGLPLEIEPAFMEISFGDWEGLTLEQVQARDPERLQAFWRGEADPPGGEPLADFVARLRGAWQHWRERCQGEHVLLVCHGGVIRVLLADVLGLEVGHALARIQVDFACRSRVRLDGPLSSLLAHGYRSTPP</sequence>